<dbReference type="OMA" id="ETHLIDC"/>
<dbReference type="PROSITE" id="PS50088">
    <property type="entry name" value="ANK_REPEAT"/>
    <property type="match status" value="2"/>
</dbReference>
<dbReference type="EMBL" id="UFQS01000311">
    <property type="protein sequence ID" value="SSX02732.1"/>
    <property type="molecule type" value="Genomic_DNA"/>
</dbReference>
<keyword evidence="1" id="KW-0677">Repeat</keyword>
<dbReference type="Pfam" id="PF12796">
    <property type="entry name" value="Ank_2"/>
    <property type="match status" value="1"/>
</dbReference>
<gene>
    <name evidence="4" type="primary">CSON008262</name>
</gene>
<reference evidence="5" key="2">
    <citation type="submission" date="2018-07" db="EMBL/GenBank/DDBJ databases">
        <authorList>
            <person name="Quirk P.G."/>
            <person name="Krulwich T.A."/>
        </authorList>
    </citation>
    <scope>NUCLEOTIDE SEQUENCE</scope>
</reference>
<proteinExistence type="predicted"/>
<dbReference type="PROSITE" id="PS50297">
    <property type="entry name" value="ANK_REP_REGION"/>
    <property type="match status" value="2"/>
</dbReference>
<dbReference type="InterPro" id="IPR002110">
    <property type="entry name" value="Ankyrin_rpt"/>
</dbReference>
<dbReference type="EMBL" id="UFQT01000311">
    <property type="protein sequence ID" value="SSX23104.1"/>
    <property type="molecule type" value="Genomic_DNA"/>
</dbReference>
<dbReference type="PANTHER" id="PTHR24198">
    <property type="entry name" value="ANKYRIN REPEAT AND PROTEIN KINASE DOMAIN-CONTAINING PROTEIN"/>
    <property type="match status" value="1"/>
</dbReference>
<keyword evidence="2 3" id="KW-0040">ANK repeat</keyword>
<name>A0A336KFP3_CULSO</name>
<dbReference type="AlphaFoldDB" id="A0A336KFP3"/>
<dbReference type="SMART" id="SM00248">
    <property type="entry name" value="ANK"/>
    <property type="match status" value="2"/>
</dbReference>
<accession>A0A336KFP3</accession>
<evidence type="ECO:0000256" key="1">
    <source>
        <dbReference type="ARBA" id="ARBA00022737"/>
    </source>
</evidence>
<protein>
    <submittedName>
        <fullName evidence="4">CSON008262 protein</fullName>
    </submittedName>
</protein>
<dbReference type="PANTHER" id="PTHR24198:SF169">
    <property type="entry name" value="NON-SPECIFIC SERINE_THREONINE PROTEIN KINASE"/>
    <property type="match status" value="1"/>
</dbReference>
<reference evidence="4" key="1">
    <citation type="submission" date="2018-04" db="EMBL/GenBank/DDBJ databases">
        <authorList>
            <person name="Go L.Y."/>
            <person name="Mitchell J.A."/>
        </authorList>
    </citation>
    <scope>NUCLEOTIDE SEQUENCE</scope>
    <source>
        <tissue evidence="4">Whole organism</tissue>
    </source>
</reference>
<evidence type="ECO:0000313" key="5">
    <source>
        <dbReference type="EMBL" id="SSX23104.1"/>
    </source>
</evidence>
<feature type="repeat" description="ANK" evidence="3">
    <location>
        <begin position="79"/>
        <end position="111"/>
    </location>
</feature>
<dbReference type="SUPFAM" id="SSF48403">
    <property type="entry name" value="Ankyrin repeat"/>
    <property type="match status" value="1"/>
</dbReference>
<feature type="repeat" description="ANK" evidence="3">
    <location>
        <begin position="43"/>
        <end position="75"/>
    </location>
</feature>
<evidence type="ECO:0000256" key="3">
    <source>
        <dbReference type="PROSITE-ProRule" id="PRU00023"/>
    </source>
</evidence>
<evidence type="ECO:0000313" key="4">
    <source>
        <dbReference type="EMBL" id="SSX02732.1"/>
    </source>
</evidence>
<dbReference type="Gene3D" id="1.25.40.20">
    <property type="entry name" value="Ankyrin repeat-containing domain"/>
    <property type="match status" value="2"/>
</dbReference>
<organism evidence="4">
    <name type="scientific">Culicoides sonorensis</name>
    <name type="common">Biting midge</name>
    <dbReference type="NCBI Taxonomy" id="179676"/>
    <lineage>
        <taxon>Eukaryota</taxon>
        <taxon>Metazoa</taxon>
        <taxon>Ecdysozoa</taxon>
        <taxon>Arthropoda</taxon>
        <taxon>Hexapoda</taxon>
        <taxon>Insecta</taxon>
        <taxon>Pterygota</taxon>
        <taxon>Neoptera</taxon>
        <taxon>Endopterygota</taxon>
        <taxon>Diptera</taxon>
        <taxon>Nematocera</taxon>
        <taxon>Chironomoidea</taxon>
        <taxon>Ceratopogonidae</taxon>
        <taxon>Ceratopogoninae</taxon>
        <taxon>Culicoides</taxon>
        <taxon>Monoculicoides</taxon>
    </lineage>
</organism>
<evidence type="ECO:0000256" key="2">
    <source>
        <dbReference type="ARBA" id="ARBA00023043"/>
    </source>
</evidence>
<dbReference type="VEuPathDB" id="VectorBase:CSON008262"/>
<sequence length="138" mass="15030">MPFNKINNNNNLKISKAALWDNYELLEDLLSEEAHLINCVDSWGRTPLHASAITADSQCMRILINAGADVNIQCGPRGDNKTALHLSAEHGHASNMKELLNAGASFTVKDINGLTPLDLADRGKHEECITILREAAGK</sequence>
<dbReference type="InterPro" id="IPR036770">
    <property type="entry name" value="Ankyrin_rpt-contain_sf"/>
</dbReference>